<evidence type="ECO:0000313" key="2">
    <source>
        <dbReference type="Proteomes" id="UP000325243"/>
    </source>
</evidence>
<evidence type="ECO:0000313" key="1">
    <source>
        <dbReference type="EMBL" id="TYL52432.1"/>
    </source>
</evidence>
<gene>
    <name evidence="1" type="ORF">FYC51_01310</name>
</gene>
<dbReference type="AlphaFoldDB" id="A0A5S4V0J8"/>
<name>A0A5S4V0J8_9MICO</name>
<dbReference type="InterPro" id="IPR012808">
    <property type="entry name" value="CHP02453"/>
</dbReference>
<keyword evidence="2" id="KW-1185">Reference proteome</keyword>
<sequence>MSVFTGWLPGAVAFYEGLEADNSKAYFTEHRAEYDELVLAPMQALLDDLAGEFGEGRVFRPYRDIRFSADKSPYKTAIGATVGGSGYVQFSASGLGVGAGCHVMAPDQLARFRAAVADDRSGEALVAAVSAVEAGGVGVSASDRLKRVPRGYDADHPRADLLRDKDLTAWVDWPVEPWLHTPEAEDRVVDALRASRPLTDWLDAHVGASESERSR</sequence>
<dbReference type="Proteomes" id="UP000325243">
    <property type="component" value="Unassembled WGS sequence"/>
</dbReference>
<proteinExistence type="predicted"/>
<comment type="caution">
    <text evidence="1">The sequence shown here is derived from an EMBL/GenBank/DDBJ whole genome shotgun (WGS) entry which is preliminary data.</text>
</comment>
<dbReference type="Pfam" id="PF09365">
    <property type="entry name" value="DUF2461"/>
    <property type="match status" value="1"/>
</dbReference>
<dbReference type="NCBIfam" id="TIGR02453">
    <property type="entry name" value="TIGR02453 family protein"/>
    <property type="match status" value="1"/>
</dbReference>
<dbReference type="PANTHER" id="PTHR36452:SF1">
    <property type="entry name" value="DUF2461 DOMAIN-CONTAINING PROTEIN"/>
    <property type="match status" value="1"/>
</dbReference>
<accession>A0A5S4V0J8</accession>
<organism evidence="1 2">
    <name type="scientific">Agromyces mariniharenae</name>
    <dbReference type="NCBI Taxonomy" id="2604423"/>
    <lineage>
        <taxon>Bacteria</taxon>
        <taxon>Bacillati</taxon>
        <taxon>Actinomycetota</taxon>
        <taxon>Actinomycetes</taxon>
        <taxon>Micrococcales</taxon>
        <taxon>Microbacteriaceae</taxon>
        <taxon>Agromyces</taxon>
    </lineage>
</organism>
<dbReference type="EMBL" id="VSSB01000001">
    <property type="protein sequence ID" value="TYL52432.1"/>
    <property type="molecule type" value="Genomic_DNA"/>
</dbReference>
<dbReference type="RefSeq" id="WP_148731896.1">
    <property type="nucleotide sequence ID" value="NZ_VSSB01000001.1"/>
</dbReference>
<protein>
    <submittedName>
        <fullName evidence="1">DUF2461 domain-containing protein</fullName>
    </submittedName>
</protein>
<dbReference type="PIRSF" id="PIRSF028451">
    <property type="entry name" value="UCP028451"/>
    <property type="match status" value="1"/>
</dbReference>
<dbReference type="InterPro" id="IPR015996">
    <property type="entry name" value="UCP028451"/>
</dbReference>
<reference evidence="1 2" key="1">
    <citation type="submission" date="2019-08" db="EMBL/GenBank/DDBJ databases">
        <authorList>
            <person name="Hu J."/>
        </authorList>
    </citation>
    <scope>NUCLEOTIDE SEQUENCE [LARGE SCALE GENOMIC DNA]</scope>
    <source>
        <strain evidence="1 2">NEAU-184</strain>
    </source>
</reference>
<dbReference type="PANTHER" id="PTHR36452">
    <property type="entry name" value="CHROMOSOME 12, WHOLE GENOME SHOTGUN SEQUENCE"/>
    <property type="match status" value="1"/>
</dbReference>